<dbReference type="GO" id="GO:0050660">
    <property type="term" value="F:flavin adenine dinucleotide binding"/>
    <property type="evidence" value="ECO:0007669"/>
    <property type="project" value="InterPro"/>
</dbReference>
<keyword evidence="10" id="KW-1185">Reference proteome</keyword>
<sequence>MRLAVIGAGPAGLVAAKYCLQRGYECEVFEQTGNIGGTWVYTDLVGLDEDGIYIHTSMYKDLTTNFPKELMTYVDFTYPQDKIKSYISQEEVLDYLHAYANKFNVKSVVQFYKRVVDILPKPDNKWDITVEDVKTGSKDTKQFDAVFVCNGRFFDPITPDIPGQQLFQGPQSHSRDFRTAEPFKNQRVLIIGGSYSGQELTLRIAEVAELVLLSHRKPIIIEHPKNFVSKPEVKEIKQNGAVFIDGTEETFDVILYCTGFKYTCRFLNKECGLVVEDNWVRPLYKQIINVEYPTMYFIGMPYVACGIPMFDSQVQFAFAAFEKKFKLPTKEDMLKELEQYMQKRREKGIPDREAHLLGTPDAQKKYFEELSDTAGLPPTPPVISKLYARIKTCTKLKCCFKIVDNENFVVVQ</sequence>
<dbReference type="InterPro" id="IPR036188">
    <property type="entry name" value="FAD/NAD-bd_sf"/>
</dbReference>
<evidence type="ECO:0000256" key="7">
    <source>
        <dbReference type="ARBA" id="ARBA00023033"/>
    </source>
</evidence>
<proteinExistence type="inferred from homology"/>
<evidence type="ECO:0000256" key="6">
    <source>
        <dbReference type="ARBA" id="ARBA00023002"/>
    </source>
</evidence>
<gene>
    <name evidence="9" type="ORF">RN001_000560</name>
</gene>
<keyword evidence="7 8" id="KW-0503">Monooxygenase</keyword>
<evidence type="ECO:0000313" key="9">
    <source>
        <dbReference type="EMBL" id="KAK4884289.1"/>
    </source>
</evidence>
<keyword evidence="3 8" id="KW-0285">Flavoprotein</keyword>
<dbReference type="GO" id="GO:0004499">
    <property type="term" value="F:N,N-dimethylaniline monooxygenase activity"/>
    <property type="evidence" value="ECO:0007669"/>
    <property type="project" value="InterPro"/>
</dbReference>
<keyword evidence="5" id="KW-0521">NADP</keyword>
<dbReference type="AlphaFoldDB" id="A0AAN7PF32"/>
<dbReference type="Proteomes" id="UP001353858">
    <property type="component" value="Unassembled WGS sequence"/>
</dbReference>
<evidence type="ECO:0000256" key="1">
    <source>
        <dbReference type="ARBA" id="ARBA00001974"/>
    </source>
</evidence>
<dbReference type="EMBL" id="JARPUR010000001">
    <property type="protein sequence ID" value="KAK4884289.1"/>
    <property type="molecule type" value="Genomic_DNA"/>
</dbReference>
<comment type="caution">
    <text evidence="9">The sequence shown here is derived from an EMBL/GenBank/DDBJ whole genome shotgun (WGS) entry which is preliminary data.</text>
</comment>
<evidence type="ECO:0000256" key="2">
    <source>
        <dbReference type="ARBA" id="ARBA00009183"/>
    </source>
</evidence>
<dbReference type="GO" id="GO:0050661">
    <property type="term" value="F:NADP binding"/>
    <property type="evidence" value="ECO:0007669"/>
    <property type="project" value="InterPro"/>
</dbReference>
<dbReference type="InterPro" id="IPR000960">
    <property type="entry name" value="Flavin_mOase"/>
</dbReference>
<dbReference type="Pfam" id="PF00743">
    <property type="entry name" value="FMO-like"/>
    <property type="match status" value="2"/>
</dbReference>
<evidence type="ECO:0000256" key="5">
    <source>
        <dbReference type="ARBA" id="ARBA00022857"/>
    </source>
</evidence>
<dbReference type="SUPFAM" id="SSF51905">
    <property type="entry name" value="FAD/NAD(P)-binding domain"/>
    <property type="match status" value="2"/>
</dbReference>
<dbReference type="PANTHER" id="PTHR23023">
    <property type="entry name" value="DIMETHYLANILINE MONOOXYGENASE"/>
    <property type="match status" value="1"/>
</dbReference>
<evidence type="ECO:0000313" key="10">
    <source>
        <dbReference type="Proteomes" id="UP001353858"/>
    </source>
</evidence>
<dbReference type="PIRSF" id="PIRSF000332">
    <property type="entry name" value="FMO"/>
    <property type="match status" value="1"/>
</dbReference>
<name>A0AAN7PF32_9COLE</name>
<comment type="similarity">
    <text evidence="2 8">Belongs to the FMO family.</text>
</comment>
<dbReference type="InterPro" id="IPR020946">
    <property type="entry name" value="Flavin_mOase-like"/>
</dbReference>
<dbReference type="FunFam" id="3.50.50.60:FF:000138">
    <property type="entry name" value="Flavin-containing monooxygenase"/>
    <property type="match status" value="1"/>
</dbReference>
<evidence type="ECO:0000256" key="3">
    <source>
        <dbReference type="ARBA" id="ARBA00022630"/>
    </source>
</evidence>
<dbReference type="PRINTS" id="PR00370">
    <property type="entry name" value="FMOXYGENASE"/>
</dbReference>
<protein>
    <recommendedName>
        <fullName evidence="8">Flavin-containing monooxygenase</fullName>
        <ecNumber evidence="8">1.-.-.-</ecNumber>
    </recommendedName>
</protein>
<accession>A0AAN7PF32</accession>
<dbReference type="Gene3D" id="3.50.50.60">
    <property type="entry name" value="FAD/NAD(P)-binding domain"/>
    <property type="match status" value="2"/>
</dbReference>
<keyword evidence="6 8" id="KW-0560">Oxidoreductase</keyword>
<evidence type="ECO:0000256" key="8">
    <source>
        <dbReference type="RuleBase" id="RU361177"/>
    </source>
</evidence>
<evidence type="ECO:0000256" key="4">
    <source>
        <dbReference type="ARBA" id="ARBA00022827"/>
    </source>
</evidence>
<keyword evidence="4 8" id="KW-0274">FAD</keyword>
<comment type="cofactor">
    <cofactor evidence="1 8">
        <name>FAD</name>
        <dbReference type="ChEBI" id="CHEBI:57692"/>
    </cofactor>
</comment>
<dbReference type="EC" id="1.-.-.-" evidence="8"/>
<reference evidence="10" key="1">
    <citation type="submission" date="2023-01" db="EMBL/GenBank/DDBJ databases">
        <title>Key to firefly adult light organ development and bioluminescence: homeobox transcription factors regulate luciferase expression and transportation to peroxisome.</title>
        <authorList>
            <person name="Fu X."/>
        </authorList>
    </citation>
    <scope>NUCLEOTIDE SEQUENCE [LARGE SCALE GENOMIC DNA]</scope>
</reference>
<organism evidence="9 10">
    <name type="scientific">Aquatica leii</name>
    <dbReference type="NCBI Taxonomy" id="1421715"/>
    <lineage>
        <taxon>Eukaryota</taxon>
        <taxon>Metazoa</taxon>
        <taxon>Ecdysozoa</taxon>
        <taxon>Arthropoda</taxon>
        <taxon>Hexapoda</taxon>
        <taxon>Insecta</taxon>
        <taxon>Pterygota</taxon>
        <taxon>Neoptera</taxon>
        <taxon>Endopterygota</taxon>
        <taxon>Coleoptera</taxon>
        <taxon>Polyphaga</taxon>
        <taxon>Elateriformia</taxon>
        <taxon>Elateroidea</taxon>
        <taxon>Lampyridae</taxon>
        <taxon>Luciolinae</taxon>
        <taxon>Aquatica</taxon>
    </lineage>
</organism>
<dbReference type="InterPro" id="IPR050346">
    <property type="entry name" value="FMO-like"/>
</dbReference>